<keyword evidence="3" id="KW-1185">Reference proteome</keyword>
<dbReference type="EMBL" id="FNXT01000663">
    <property type="protein sequence ID" value="SZX65797.1"/>
    <property type="molecule type" value="Genomic_DNA"/>
</dbReference>
<dbReference type="Proteomes" id="UP000256970">
    <property type="component" value="Unassembled WGS sequence"/>
</dbReference>
<sequence length="536" mass="59693">MGQFQSKEYDGDPYVDLMRALPERELIWWVQKAIWLVEGFTFLDHFSRTYPNMFVHKCQHCNGAGSVTCPHCQGYKLKQGASAAAGLRLDGRLDGRKGQQLLLQQGGSEAQPVDCRHCGGYCDWDHESEWEEKWQNWESKLAYYDRTYGELMNEWYEDVLHEGNLDEDTQQEEPPPPGADETGPLAQHDRIKRKYPQMMQALMARFHGHPYDTLDLLPYNVVDPVKKTPLENLWAMGHNRNELPPELHPYNFPELLLLPVSPLTEHDHQIRMEALLCRNLEAALTNTRKPYMLEPTAGTVPCPSCCGTPYRLSLFPNVGSMFRLELPTWQRVLGRMSRYATQPRELAGAEPQHFLEYPQQDPAVTVLQNELAAQLDGPPGPEAGKGAKRRAVRKGARAAMFVGGKDLPEDPNWLDDFGMRGLALDTDSGEGGQVLAGGHPLLSSKDGWLPSSSGPARAAALLADVKRLKQAQGTAAEQQVLQQLQQRYSPQAVQAMMALSSSNSSSASSSSSRRPFGNEAAVVAEVPSSSSSRSSR</sequence>
<proteinExistence type="predicted"/>
<gene>
    <name evidence="2" type="ORF">BQ4739_LOCUS6263</name>
</gene>
<dbReference type="AlphaFoldDB" id="A0A383VJU2"/>
<name>A0A383VJU2_TETOB</name>
<accession>A0A383VJU2</accession>
<feature type="region of interest" description="Disordered" evidence="1">
    <location>
        <begin position="165"/>
        <end position="186"/>
    </location>
</feature>
<organism evidence="2 3">
    <name type="scientific">Tetradesmus obliquus</name>
    <name type="common">Green alga</name>
    <name type="synonym">Acutodesmus obliquus</name>
    <dbReference type="NCBI Taxonomy" id="3088"/>
    <lineage>
        <taxon>Eukaryota</taxon>
        <taxon>Viridiplantae</taxon>
        <taxon>Chlorophyta</taxon>
        <taxon>core chlorophytes</taxon>
        <taxon>Chlorophyceae</taxon>
        <taxon>CS clade</taxon>
        <taxon>Sphaeropleales</taxon>
        <taxon>Scenedesmaceae</taxon>
        <taxon>Tetradesmus</taxon>
    </lineage>
</organism>
<evidence type="ECO:0000313" key="2">
    <source>
        <dbReference type="EMBL" id="SZX65797.1"/>
    </source>
</evidence>
<feature type="compositionally biased region" description="Low complexity" evidence="1">
    <location>
        <begin position="500"/>
        <end position="512"/>
    </location>
</feature>
<reference evidence="2 3" key="1">
    <citation type="submission" date="2016-10" db="EMBL/GenBank/DDBJ databases">
        <authorList>
            <person name="Cai Z."/>
        </authorList>
    </citation>
    <scope>NUCLEOTIDE SEQUENCE [LARGE SCALE GENOMIC DNA]</scope>
</reference>
<evidence type="ECO:0000313" key="3">
    <source>
        <dbReference type="Proteomes" id="UP000256970"/>
    </source>
</evidence>
<evidence type="ECO:0000256" key="1">
    <source>
        <dbReference type="SAM" id="MobiDB-lite"/>
    </source>
</evidence>
<protein>
    <submittedName>
        <fullName evidence="2">Uncharacterized protein</fullName>
    </submittedName>
</protein>
<feature type="region of interest" description="Disordered" evidence="1">
    <location>
        <begin position="495"/>
        <end position="536"/>
    </location>
</feature>